<keyword evidence="5 8" id="KW-0812">Transmembrane</keyword>
<organism evidence="10 11">
    <name type="scientific">Virgibacillus byunsanensis</name>
    <dbReference type="NCBI Taxonomy" id="570945"/>
    <lineage>
        <taxon>Bacteria</taxon>
        <taxon>Bacillati</taxon>
        <taxon>Bacillota</taxon>
        <taxon>Bacilli</taxon>
        <taxon>Bacillales</taxon>
        <taxon>Bacillaceae</taxon>
        <taxon>Virgibacillus</taxon>
    </lineage>
</organism>
<name>A0ABW3LMH3_9BACI</name>
<reference evidence="11" key="1">
    <citation type="journal article" date="2019" name="Int. J. Syst. Evol. Microbiol.">
        <title>The Global Catalogue of Microorganisms (GCM) 10K type strain sequencing project: providing services to taxonomists for standard genome sequencing and annotation.</title>
        <authorList>
            <consortium name="The Broad Institute Genomics Platform"/>
            <consortium name="The Broad Institute Genome Sequencing Center for Infectious Disease"/>
            <person name="Wu L."/>
            <person name="Ma J."/>
        </authorList>
    </citation>
    <scope>NUCLEOTIDE SEQUENCE [LARGE SCALE GENOMIC DNA]</scope>
    <source>
        <strain evidence="11">CCUG 56754</strain>
    </source>
</reference>
<feature type="transmembrane region" description="Helical" evidence="9">
    <location>
        <begin position="110"/>
        <end position="128"/>
    </location>
</feature>
<dbReference type="PANTHER" id="PTHR43337:SF11">
    <property type="entry name" value="GUANINE_HYPOXANTHINE PERMEASE PBUG"/>
    <property type="match status" value="1"/>
</dbReference>
<feature type="transmembrane region" description="Helical" evidence="9">
    <location>
        <begin position="56"/>
        <end position="77"/>
    </location>
</feature>
<evidence type="ECO:0000256" key="6">
    <source>
        <dbReference type="ARBA" id="ARBA00022989"/>
    </source>
</evidence>
<proteinExistence type="inferred from homology"/>
<feature type="transmembrane region" description="Helical" evidence="9">
    <location>
        <begin position="84"/>
        <end position="104"/>
    </location>
</feature>
<keyword evidence="3 8" id="KW-0813">Transport</keyword>
<dbReference type="PANTHER" id="PTHR43337">
    <property type="entry name" value="XANTHINE/URACIL PERMEASE C887.17-RELATED"/>
    <property type="match status" value="1"/>
</dbReference>
<evidence type="ECO:0000256" key="2">
    <source>
        <dbReference type="ARBA" id="ARBA00005697"/>
    </source>
</evidence>
<evidence type="ECO:0000256" key="3">
    <source>
        <dbReference type="ARBA" id="ARBA00022448"/>
    </source>
</evidence>
<evidence type="ECO:0000256" key="1">
    <source>
        <dbReference type="ARBA" id="ARBA00004651"/>
    </source>
</evidence>
<keyword evidence="6 8" id="KW-1133">Transmembrane helix</keyword>
<dbReference type="InterPro" id="IPR006043">
    <property type="entry name" value="NCS2"/>
</dbReference>
<evidence type="ECO:0000256" key="8">
    <source>
        <dbReference type="PIRNR" id="PIRNR005353"/>
    </source>
</evidence>
<evidence type="ECO:0000256" key="7">
    <source>
        <dbReference type="ARBA" id="ARBA00023136"/>
    </source>
</evidence>
<gene>
    <name evidence="10" type="ORF">ACFQ3N_10945</name>
</gene>
<keyword evidence="11" id="KW-1185">Reference proteome</keyword>
<dbReference type="RefSeq" id="WP_390362327.1">
    <property type="nucleotide sequence ID" value="NZ_JBHTKJ010000027.1"/>
</dbReference>
<feature type="transmembrane region" description="Helical" evidence="9">
    <location>
        <begin position="176"/>
        <end position="195"/>
    </location>
</feature>
<dbReference type="Proteomes" id="UP001597040">
    <property type="component" value="Unassembled WGS sequence"/>
</dbReference>
<protein>
    <submittedName>
        <fullName evidence="10">NCS2 family permease</fullName>
    </submittedName>
</protein>
<dbReference type="PIRSF" id="PIRSF005353">
    <property type="entry name" value="PbuG"/>
    <property type="match status" value="1"/>
</dbReference>
<feature type="transmembrane region" description="Helical" evidence="9">
    <location>
        <begin position="424"/>
        <end position="442"/>
    </location>
</feature>
<sequence length="444" mass="46745">MKNYFRFEELGTNYKREFMAGLTTFLAMAYILFVNPATLALVGIEELPDGVTRIDQGAVFTATAIAAAIGTLVMGVLAKYPIALAPGMGLNAFFAYTVVLGYGIPWETALAGVLASGLIFIVLTLTGLRQKIINAIPANLKLAVGAGIGLFIAFIGFQNAGIIIGNEATMVAIGDLTSPTVLLAIFGIVISVILLSLNLKGGIFYGMIITAVLGIIVGLIDPPAGLGGIVGEVPSLSPTFGQAILHFGDIFTIEMLVVILTFLFVDFFDTAGTLVAVATQAGLMKDNKLPRAGKALFADSTATVAGSIVGTSTTTSYIESTAGVAAGGRSGFTAVVTAGFFLLALFFSPLLSIVTAEVTAPALIIVGVLMSSTLKNIDWDKFEIAVPAFLTIIMMPLTYSIATGIAIGFIFYPITMILKGRIKEINPIMYFLFVIFILYFIFLS</sequence>
<evidence type="ECO:0000256" key="4">
    <source>
        <dbReference type="ARBA" id="ARBA00022475"/>
    </source>
</evidence>
<feature type="transmembrane region" description="Helical" evidence="9">
    <location>
        <begin position="140"/>
        <end position="164"/>
    </location>
</feature>
<feature type="transmembrane region" description="Helical" evidence="9">
    <location>
        <begin position="202"/>
        <end position="220"/>
    </location>
</feature>
<comment type="similarity">
    <text evidence="2 8">Belongs to the nucleobase:cation symporter-2 (NCS2) (TC 2.A.40) family. Azg-like subfamily.</text>
</comment>
<feature type="transmembrane region" description="Helical" evidence="9">
    <location>
        <begin position="389"/>
        <end position="412"/>
    </location>
</feature>
<comment type="subcellular location">
    <subcellularLocation>
        <location evidence="1 8">Cell membrane</location>
        <topology evidence="1 8">Multi-pass membrane protein</topology>
    </subcellularLocation>
</comment>
<keyword evidence="4 8" id="KW-1003">Cell membrane</keyword>
<evidence type="ECO:0000313" key="11">
    <source>
        <dbReference type="Proteomes" id="UP001597040"/>
    </source>
</evidence>
<dbReference type="EMBL" id="JBHTKJ010000027">
    <property type="protein sequence ID" value="MFD1038902.1"/>
    <property type="molecule type" value="Genomic_DNA"/>
</dbReference>
<evidence type="ECO:0000313" key="10">
    <source>
        <dbReference type="EMBL" id="MFD1038902.1"/>
    </source>
</evidence>
<feature type="transmembrane region" description="Helical" evidence="9">
    <location>
        <begin position="339"/>
        <end position="369"/>
    </location>
</feature>
<accession>A0ABW3LMH3</accession>
<comment type="caution">
    <text evidence="10">The sequence shown here is derived from an EMBL/GenBank/DDBJ whole genome shotgun (WGS) entry which is preliminary data.</text>
</comment>
<keyword evidence="7 8" id="KW-0472">Membrane</keyword>
<dbReference type="InterPro" id="IPR045018">
    <property type="entry name" value="Azg-like"/>
</dbReference>
<evidence type="ECO:0000256" key="9">
    <source>
        <dbReference type="SAM" id="Phobius"/>
    </source>
</evidence>
<dbReference type="Pfam" id="PF00860">
    <property type="entry name" value="Xan_ur_permease"/>
    <property type="match status" value="1"/>
</dbReference>
<feature type="transmembrane region" description="Helical" evidence="9">
    <location>
        <begin position="21"/>
        <end position="44"/>
    </location>
</feature>
<evidence type="ECO:0000256" key="5">
    <source>
        <dbReference type="ARBA" id="ARBA00022692"/>
    </source>
</evidence>
<dbReference type="InterPro" id="IPR026033">
    <property type="entry name" value="Azg-like_bact_archaea"/>
</dbReference>